<reference evidence="13 14" key="1">
    <citation type="journal article" date="2021" name="Elife">
        <title>Chloroplast acquisition without the gene transfer in kleptoplastic sea slugs, Plakobranchus ocellatus.</title>
        <authorList>
            <person name="Maeda T."/>
            <person name="Takahashi S."/>
            <person name="Yoshida T."/>
            <person name="Shimamura S."/>
            <person name="Takaki Y."/>
            <person name="Nagai Y."/>
            <person name="Toyoda A."/>
            <person name="Suzuki Y."/>
            <person name="Arimoto A."/>
            <person name="Ishii H."/>
            <person name="Satoh N."/>
            <person name="Nishiyama T."/>
            <person name="Hasebe M."/>
            <person name="Maruyama T."/>
            <person name="Minagawa J."/>
            <person name="Obokata J."/>
            <person name="Shigenobu S."/>
        </authorList>
    </citation>
    <scope>NUCLEOTIDE SEQUENCE [LARGE SCALE GENOMIC DNA]</scope>
</reference>
<feature type="transmembrane region" description="Helical" evidence="11">
    <location>
        <begin position="120"/>
        <end position="140"/>
    </location>
</feature>
<keyword evidence="3 9" id="KW-0812">Transmembrane</keyword>
<feature type="compositionally biased region" description="Low complexity" evidence="10">
    <location>
        <begin position="496"/>
        <end position="514"/>
    </location>
</feature>
<dbReference type="EMBL" id="BLXT01003908">
    <property type="protein sequence ID" value="GFO07694.1"/>
    <property type="molecule type" value="Genomic_DNA"/>
</dbReference>
<evidence type="ECO:0000313" key="14">
    <source>
        <dbReference type="Proteomes" id="UP000735302"/>
    </source>
</evidence>
<sequence length="699" mass="76465">MPLPIDTSEVLVMNYTVVVPTVASGYAIAKSPSISQTLDSLHYQGLSTTPYLPNNTTVGGLSEKDVGVTDYIQSGTDRPLLATILLAIALAIIVILTITGNVLVIASVALNSHLRTTTNYFIANLAIADLLLGTVVLPFSATFEVLQYWVFGQIFCGIWAAIDVLCCTASILSLCVISIDRYIGVTRPLQHARIMRHARAVYVIIFVWLLSVIISVAPLIGWKEEPHPDPRVCTVTTQPGYVLFSTAGSFYIPCLIILGVYFRIYRETVKYTRCLKAGTKTARVDQENVVSLRIHTGRNVNNGGSSNCQPPDSSMCSANEAMENCAVYDLQYGVNGGSHGHSGPRKGRSCDSGKRVSRLALSNKVARFKREKKAAKTLGIVVGVFITCWLPFFIILPLDSLCPEASVPPLLFKFFFWLGYCNSTMNPIIYTCSSVEFRRAFVSILCCSRCHRRQESSAIGMHRCTRIHNNGHRHGGVDRQHGGRHGSERQREVLELSLSKKSNSSGSSTFNATSIDHKSSSGDSPLPLDIEDVYVPEENDSSPCLRNYDVTDSCSQKIVYSDLQNGRQDGYKINELVVPDEMEMLVVSSDRGDANAYDIATGEFVAPNDQNGKMNTSASLQKRISFTKFSPISSSLASCSENDRDPGTGTSTCSDFRCTINIKSHSPDLDTNDLVKETVTSTLDSISCYSLAETISCSE</sequence>
<evidence type="ECO:0000256" key="7">
    <source>
        <dbReference type="ARBA" id="ARBA00023170"/>
    </source>
</evidence>
<feature type="domain" description="G-protein coupled receptors family 1 profile" evidence="12">
    <location>
        <begin position="100"/>
        <end position="430"/>
    </location>
</feature>
<dbReference type="Gene3D" id="1.20.1070.10">
    <property type="entry name" value="Rhodopsin 7-helix transmembrane proteins"/>
    <property type="match status" value="1"/>
</dbReference>
<feature type="compositionally biased region" description="Basic and acidic residues" evidence="10">
    <location>
        <begin position="475"/>
        <end position="494"/>
    </location>
</feature>
<dbReference type="AlphaFoldDB" id="A0AAV4ANB2"/>
<feature type="transmembrane region" description="Helical" evidence="11">
    <location>
        <begin position="80"/>
        <end position="108"/>
    </location>
</feature>
<evidence type="ECO:0000256" key="3">
    <source>
        <dbReference type="ARBA" id="ARBA00022692"/>
    </source>
</evidence>
<dbReference type="SMART" id="SM01381">
    <property type="entry name" value="7TM_GPCR_Srsx"/>
    <property type="match status" value="1"/>
</dbReference>
<feature type="transmembrane region" description="Helical" evidence="11">
    <location>
        <begin position="377"/>
        <end position="398"/>
    </location>
</feature>
<dbReference type="PANTHER" id="PTHR24248">
    <property type="entry name" value="ADRENERGIC RECEPTOR-RELATED G-PROTEIN COUPLED RECEPTOR"/>
    <property type="match status" value="1"/>
</dbReference>
<dbReference type="GO" id="GO:0004937">
    <property type="term" value="F:alpha1-adrenergic receptor activity"/>
    <property type="evidence" value="ECO:0007669"/>
    <property type="project" value="TreeGrafter"/>
</dbReference>
<dbReference type="GO" id="GO:0007204">
    <property type="term" value="P:positive regulation of cytosolic calcium ion concentration"/>
    <property type="evidence" value="ECO:0007669"/>
    <property type="project" value="TreeGrafter"/>
</dbReference>
<evidence type="ECO:0000256" key="11">
    <source>
        <dbReference type="SAM" id="Phobius"/>
    </source>
</evidence>
<keyword evidence="5 9" id="KW-0297">G-protein coupled receptor</keyword>
<evidence type="ECO:0000256" key="4">
    <source>
        <dbReference type="ARBA" id="ARBA00022989"/>
    </source>
</evidence>
<evidence type="ECO:0000256" key="8">
    <source>
        <dbReference type="ARBA" id="ARBA00023224"/>
    </source>
</evidence>
<keyword evidence="8 9" id="KW-0807">Transducer</keyword>
<dbReference type="GO" id="GO:0071880">
    <property type="term" value="P:adenylate cyclase-activating adrenergic receptor signaling pathway"/>
    <property type="evidence" value="ECO:0007669"/>
    <property type="project" value="TreeGrafter"/>
</dbReference>
<feature type="transmembrane region" description="Helical" evidence="11">
    <location>
        <begin position="241"/>
        <end position="262"/>
    </location>
</feature>
<keyword evidence="6 11" id="KW-0472">Membrane</keyword>
<dbReference type="GO" id="GO:0043410">
    <property type="term" value="P:positive regulation of MAPK cascade"/>
    <property type="evidence" value="ECO:0007669"/>
    <property type="project" value="TreeGrafter"/>
</dbReference>
<feature type="transmembrane region" description="Helical" evidence="11">
    <location>
        <begin position="200"/>
        <end position="221"/>
    </location>
</feature>
<name>A0AAV4ANB2_9GAST</name>
<protein>
    <submittedName>
        <fullName evidence="13">Alpha-1 adrenergic receptor</fullName>
    </submittedName>
</protein>
<keyword evidence="4 11" id="KW-1133">Transmembrane helix</keyword>
<comment type="caution">
    <text evidence="13">The sequence shown here is derived from an EMBL/GenBank/DDBJ whole genome shotgun (WGS) entry which is preliminary data.</text>
</comment>
<organism evidence="13 14">
    <name type="scientific">Plakobranchus ocellatus</name>
    <dbReference type="NCBI Taxonomy" id="259542"/>
    <lineage>
        <taxon>Eukaryota</taxon>
        <taxon>Metazoa</taxon>
        <taxon>Spiralia</taxon>
        <taxon>Lophotrochozoa</taxon>
        <taxon>Mollusca</taxon>
        <taxon>Gastropoda</taxon>
        <taxon>Heterobranchia</taxon>
        <taxon>Euthyneura</taxon>
        <taxon>Panpulmonata</taxon>
        <taxon>Sacoglossa</taxon>
        <taxon>Placobranchoidea</taxon>
        <taxon>Plakobranchidae</taxon>
        <taxon>Plakobranchus</taxon>
    </lineage>
</organism>
<evidence type="ECO:0000256" key="2">
    <source>
        <dbReference type="ARBA" id="ARBA00022475"/>
    </source>
</evidence>
<keyword evidence="2" id="KW-1003">Cell membrane</keyword>
<evidence type="ECO:0000313" key="13">
    <source>
        <dbReference type="EMBL" id="GFO07694.1"/>
    </source>
</evidence>
<dbReference type="PROSITE" id="PS00237">
    <property type="entry name" value="G_PROTEIN_RECEP_F1_1"/>
    <property type="match status" value="1"/>
</dbReference>
<dbReference type="InterPro" id="IPR017452">
    <property type="entry name" value="GPCR_Rhodpsn_7TM"/>
</dbReference>
<evidence type="ECO:0000256" key="1">
    <source>
        <dbReference type="ARBA" id="ARBA00004651"/>
    </source>
</evidence>
<dbReference type="InterPro" id="IPR000276">
    <property type="entry name" value="GPCR_Rhodpsn"/>
</dbReference>
<keyword evidence="7 9" id="KW-0675">Receptor</keyword>
<keyword evidence="14" id="KW-1185">Reference proteome</keyword>
<dbReference type="SUPFAM" id="SSF81321">
    <property type="entry name" value="Family A G protein-coupled receptor-like"/>
    <property type="match status" value="1"/>
</dbReference>
<dbReference type="GO" id="GO:0005886">
    <property type="term" value="C:plasma membrane"/>
    <property type="evidence" value="ECO:0007669"/>
    <property type="project" value="UniProtKB-SubCell"/>
</dbReference>
<evidence type="ECO:0000256" key="9">
    <source>
        <dbReference type="RuleBase" id="RU000688"/>
    </source>
</evidence>
<evidence type="ECO:0000256" key="6">
    <source>
        <dbReference type="ARBA" id="ARBA00023136"/>
    </source>
</evidence>
<proteinExistence type="inferred from homology"/>
<dbReference type="GO" id="GO:0007200">
    <property type="term" value="P:phospholipase C-activating G protein-coupled receptor signaling pathway"/>
    <property type="evidence" value="ECO:0007669"/>
    <property type="project" value="TreeGrafter"/>
</dbReference>
<comment type="subcellular location">
    <subcellularLocation>
        <location evidence="1">Cell membrane</location>
        <topology evidence="1">Multi-pass membrane protein</topology>
    </subcellularLocation>
</comment>
<accession>A0AAV4ANB2</accession>
<dbReference type="PRINTS" id="PR00237">
    <property type="entry name" value="GPCRRHODOPSN"/>
</dbReference>
<dbReference type="PANTHER" id="PTHR24248:SF72">
    <property type="entry name" value="G-PROTEIN COUPLED RECEPTORS FAMILY 1 PROFILE DOMAIN-CONTAINING PROTEIN"/>
    <property type="match status" value="1"/>
</dbReference>
<comment type="similarity">
    <text evidence="9">Belongs to the G-protein coupled receptor 1 family.</text>
</comment>
<evidence type="ECO:0000259" key="12">
    <source>
        <dbReference type="PROSITE" id="PS50262"/>
    </source>
</evidence>
<feature type="transmembrane region" description="Helical" evidence="11">
    <location>
        <begin position="146"/>
        <end position="179"/>
    </location>
</feature>
<dbReference type="GO" id="GO:0007267">
    <property type="term" value="P:cell-cell signaling"/>
    <property type="evidence" value="ECO:0007669"/>
    <property type="project" value="TreeGrafter"/>
</dbReference>
<dbReference type="Proteomes" id="UP000735302">
    <property type="component" value="Unassembled WGS sequence"/>
</dbReference>
<gene>
    <name evidence="13" type="ORF">PoB_003419900</name>
</gene>
<evidence type="ECO:0000256" key="5">
    <source>
        <dbReference type="ARBA" id="ARBA00023040"/>
    </source>
</evidence>
<evidence type="ECO:0000256" key="10">
    <source>
        <dbReference type="SAM" id="MobiDB-lite"/>
    </source>
</evidence>
<feature type="region of interest" description="Disordered" evidence="10">
    <location>
        <begin position="470"/>
        <end position="528"/>
    </location>
</feature>
<dbReference type="PROSITE" id="PS50262">
    <property type="entry name" value="G_PROTEIN_RECEP_F1_2"/>
    <property type="match status" value="1"/>
</dbReference>
<dbReference type="Pfam" id="PF00001">
    <property type="entry name" value="7tm_1"/>
    <property type="match status" value="1"/>
</dbReference>